<accession>A0A182U2C8</accession>
<dbReference type="Pfam" id="PF15950">
    <property type="entry name" value="DUF4758"/>
    <property type="match status" value="1"/>
</dbReference>
<dbReference type="PANTHER" id="PTHR39072">
    <property type="entry name" value="RE48511P"/>
    <property type="match status" value="1"/>
</dbReference>
<feature type="compositionally biased region" description="Acidic residues" evidence="1">
    <location>
        <begin position="979"/>
        <end position="989"/>
    </location>
</feature>
<feature type="compositionally biased region" description="Basic residues" evidence="1">
    <location>
        <begin position="397"/>
        <end position="406"/>
    </location>
</feature>
<dbReference type="EnsemblMetazoa" id="AMEC012630-RA">
    <property type="protein sequence ID" value="AMEC012630-PA"/>
    <property type="gene ID" value="AMEC012630"/>
</dbReference>
<feature type="region of interest" description="Disordered" evidence="1">
    <location>
        <begin position="1"/>
        <end position="25"/>
    </location>
</feature>
<feature type="region of interest" description="Disordered" evidence="1">
    <location>
        <begin position="216"/>
        <end position="301"/>
    </location>
</feature>
<protein>
    <submittedName>
        <fullName evidence="3">DUF4758 domain-containing protein</fullName>
    </submittedName>
</protein>
<feature type="region of interest" description="Disordered" evidence="1">
    <location>
        <begin position="76"/>
        <end position="100"/>
    </location>
</feature>
<proteinExistence type="predicted"/>
<feature type="region of interest" description="Disordered" evidence="1">
    <location>
        <begin position="456"/>
        <end position="484"/>
    </location>
</feature>
<evidence type="ECO:0000313" key="3">
    <source>
        <dbReference type="EnsemblMetazoa" id="AMEC012630-PA"/>
    </source>
</evidence>
<feature type="compositionally biased region" description="Polar residues" evidence="1">
    <location>
        <begin position="735"/>
        <end position="753"/>
    </location>
</feature>
<feature type="compositionally biased region" description="Basic and acidic residues" evidence="1">
    <location>
        <begin position="990"/>
        <end position="999"/>
    </location>
</feature>
<feature type="compositionally biased region" description="Low complexity" evidence="1">
    <location>
        <begin position="91"/>
        <end position="100"/>
    </location>
</feature>
<feature type="domain" description="DUF4758" evidence="2">
    <location>
        <begin position="399"/>
        <end position="449"/>
    </location>
</feature>
<dbReference type="STRING" id="34690.A0A182U2C8"/>
<organism evidence="3 4">
    <name type="scientific">Anopheles melas</name>
    <dbReference type="NCBI Taxonomy" id="34690"/>
    <lineage>
        <taxon>Eukaryota</taxon>
        <taxon>Metazoa</taxon>
        <taxon>Ecdysozoa</taxon>
        <taxon>Arthropoda</taxon>
        <taxon>Hexapoda</taxon>
        <taxon>Insecta</taxon>
        <taxon>Pterygota</taxon>
        <taxon>Neoptera</taxon>
        <taxon>Endopterygota</taxon>
        <taxon>Diptera</taxon>
        <taxon>Nematocera</taxon>
        <taxon>Culicoidea</taxon>
        <taxon>Culicidae</taxon>
        <taxon>Anophelinae</taxon>
        <taxon>Anopheles</taxon>
    </lineage>
</organism>
<feature type="compositionally biased region" description="Low complexity" evidence="1">
    <location>
        <begin position="656"/>
        <end position="668"/>
    </location>
</feature>
<dbReference type="AlphaFoldDB" id="A0A182U2C8"/>
<dbReference type="VEuPathDB" id="VectorBase:AMEC012630"/>
<reference evidence="3" key="2">
    <citation type="submission" date="2020-05" db="UniProtKB">
        <authorList>
            <consortium name="EnsemblMetazoa"/>
        </authorList>
    </citation>
    <scope>IDENTIFICATION</scope>
    <source>
        <strain evidence="3">CM1001059</strain>
    </source>
</reference>
<feature type="compositionally biased region" description="Low complexity" evidence="1">
    <location>
        <begin position="458"/>
        <end position="473"/>
    </location>
</feature>
<feature type="region of interest" description="Disordered" evidence="1">
    <location>
        <begin position="377"/>
        <end position="413"/>
    </location>
</feature>
<feature type="region of interest" description="Disordered" evidence="1">
    <location>
        <begin position="630"/>
        <end position="761"/>
    </location>
</feature>
<feature type="compositionally biased region" description="Low complexity" evidence="1">
    <location>
        <begin position="216"/>
        <end position="228"/>
    </location>
</feature>
<feature type="compositionally biased region" description="Low complexity" evidence="1">
    <location>
        <begin position="534"/>
        <end position="549"/>
    </location>
</feature>
<dbReference type="PANTHER" id="PTHR39072:SF3">
    <property type="entry name" value="RE48511P"/>
    <property type="match status" value="1"/>
</dbReference>
<feature type="compositionally biased region" description="Polar residues" evidence="1">
    <location>
        <begin position="685"/>
        <end position="697"/>
    </location>
</feature>
<feature type="compositionally biased region" description="Acidic residues" evidence="1">
    <location>
        <begin position="229"/>
        <end position="243"/>
    </location>
</feature>
<evidence type="ECO:0000259" key="2">
    <source>
        <dbReference type="Pfam" id="PF15950"/>
    </source>
</evidence>
<reference evidence="4" key="1">
    <citation type="submission" date="2014-01" db="EMBL/GenBank/DDBJ databases">
        <title>The Genome Sequence of Anopheles melas CM1001059_A (V2).</title>
        <authorList>
            <consortium name="The Broad Institute Genomics Platform"/>
            <person name="Neafsey D.E."/>
            <person name="Besansky N."/>
            <person name="Howell P."/>
            <person name="Walton C."/>
            <person name="Young S.K."/>
            <person name="Zeng Q."/>
            <person name="Gargeya S."/>
            <person name="Fitzgerald M."/>
            <person name="Haas B."/>
            <person name="Abouelleil A."/>
            <person name="Allen A.W."/>
            <person name="Alvarado L."/>
            <person name="Arachchi H.M."/>
            <person name="Berlin A.M."/>
            <person name="Chapman S.B."/>
            <person name="Gainer-Dewar J."/>
            <person name="Goldberg J."/>
            <person name="Griggs A."/>
            <person name="Gujja S."/>
            <person name="Hansen M."/>
            <person name="Howarth C."/>
            <person name="Imamovic A."/>
            <person name="Ireland A."/>
            <person name="Larimer J."/>
            <person name="McCowan C."/>
            <person name="Murphy C."/>
            <person name="Pearson M."/>
            <person name="Poon T.W."/>
            <person name="Priest M."/>
            <person name="Roberts A."/>
            <person name="Saif S."/>
            <person name="Shea T."/>
            <person name="Sisk P."/>
            <person name="Sykes S."/>
            <person name="Wortman J."/>
            <person name="Nusbaum C."/>
            <person name="Birren B."/>
        </authorList>
    </citation>
    <scope>NUCLEOTIDE SEQUENCE [LARGE SCALE GENOMIC DNA]</scope>
    <source>
        <strain evidence="4">CM1001059</strain>
    </source>
</reference>
<sequence>MTNKPVHGAVYSPGGGGVYGDSSPKDAGGDPVFAVLPSQDVNPDYYTTQTVYGFLDFTTTIGNTVMIFSPQSAAPAVTEPPKTTAPPPPVIETTPTTTTTTEEVVKEIKPSKTVVLPVQPKEKVSIVQVLPETPKPPTTKPIGPLKFVPKAVPKVAIKPILKPKPKIVEVAPVKAEPVPQQEQPQADRFIVKPVPKSVIIKPVAPIVKVVATKVEPTTTTTPEPVQAVESEEEEEEEFEQEQEQEVHEVAEEEHDEQHDEEEQEEEEEEEEQEEQQHEQEQEQEQQQQEASPVANVAVEAVQVTEKPKMHVVEAVKPVAAASTTTTTTEEPVVVDEPVPVLQIGNNLGEPEYDFLSRQPSEFVEETFRVVNLRPTAAGSQPVAATAPSSAPREKAAKPKRGNKGRSHPTGLVTTLGGTVVKEGVTTVHETSVIGTYISGKYAQVLQSTSHVIQGNQGGVAASGNGAAGPSSPATDGRRPKLNPSSTLRILKTAAPALNKTPRYNPEAASIITPSPATHALEDTGLPLENLFASQPSSSLVRPSRRLPGSASGNFKNRLKNRISKDENDLQEQGGESESVTPQATVTPQPTYGKKPGSRYRNTQIVKPVAKNTRFNRYSTSSVEVATVSVYSEPNPTPGSGYQNRRNKSSRNGFKPTSSHSVSTVQQQQPDAATRRSFKPKPQPSAPQDQEPGQTTSLYKFKLNRSPGRWQYKSPAKPTVAIRKQSAVKPKDQVLENLTTAPISDTSVQSNDIAQSPEHAEKVDTDADLDQSGSVHGNVLNDAENDNQIERRYPIETLKVEISTPADFRDTYYEIATIKSPYTFQVGTVKNTRYITVTSTIEKVLEQETATITPSLTEPLTENILATTTHIDKESNLLDSSIATLPPIVLGLDTETPPLETLTETFSTTQAMLKTHILPVIREGDTTSYTLIQTYHVTRLVTATKTLPPMELYHFVPSRTLNEFNSRLDEAGSELHLELEFGDDNENDDEDKPKRERLPSDLDLSNIGSDFDLSEVDKTNIPENIRPKKKITGSNKENRVTTEAPVTTPALTPEQLQQLALLRLLNPAAAAQIPSVLTSSKPVIKLETVYESHVLPIINGANTILSTISRPIGTITKTSFELVTTTLPSLPIPPIPQLNPLLLQQQQQQQSLQIQSTPVVTQTIVTETNSKVLKLTFGAKTAYTTLYSTTVVPTVLTTYLTQSVSVQPTAAAAFPGFFPNPYAPFPFVG</sequence>
<feature type="compositionally biased region" description="Acidic residues" evidence="1">
    <location>
        <begin position="250"/>
        <end position="273"/>
    </location>
</feature>
<feature type="region of interest" description="Disordered" evidence="1">
    <location>
        <begin position="977"/>
        <end position="1001"/>
    </location>
</feature>
<feature type="region of interest" description="Disordered" evidence="1">
    <location>
        <begin position="534"/>
        <end position="607"/>
    </location>
</feature>
<dbReference type="InterPro" id="IPR031866">
    <property type="entry name" value="DUF4758"/>
</dbReference>
<dbReference type="Proteomes" id="UP000075902">
    <property type="component" value="Unassembled WGS sequence"/>
</dbReference>
<keyword evidence="4" id="KW-1185">Reference proteome</keyword>
<feature type="compositionally biased region" description="Polar residues" evidence="1">
    <location>
        <begin position="637"/>
        <end position="655"/>
    </location>
</feature>
<evidence type="ECO:0000313" key="4">
    <source>
        <dbReference type="Proteomes" id="UP000075902"/>
    </source>
</evidence>
<evidence type="ECO:0000256" key="1">
    <source>
        <dbReference type="SAM" id="MobiDB-lite"/>
    </source>
</evidence>
<feature type="compositionally biased region" description="Low complexity" evidence="1">
    <location>
        <begin position="579"/>
        <end position="590"/>
    </location>
</feature>
<name>A0A182U2C8_9DIPT</name>